<dbReference type="InterPro" id="IPR054208">
    <property type="entry name" value="DUF6914"/>
</dbReference>
<name>A0A8S0VVL7_CYCAE</name>
<evidence type="ECO:0000313" key="1">
    <source>
        <dbReference type="EMBL" id="CAA7263960.1"/>
    </source>
</evidence>
<reference evidence="1 2" key="1">
    <citation type="submission" date="2020-01" db="EMBL/GenBank/DDBJ databases">
        <authorList>
            <person name="Gupta K D."/>
        </authorList>
    </citation>
    <scope>NUCLEOTIDE SEQUENCE [LARGE SCALE GENOMIC DNA]</scope>
</reference>
<dbReference type="EMBL" id="CACVBS010000042">
    <property type="protein sequence ID" value="CAA7263960.1"/>
    <property type="molecule type" value="Genomic_DNA"/>
</dbReference>
<accession>A0A8S0VVL7</accession>
<organism evidence="1 2">
    <name type="scientific">Cyclocybe aegerita</name>
    <name type="common">Black poplar mushroom</name>
    <name type="synonym">Agrocybe aegerita</name>
    <dbReference type="NCBI Taxonomy" id="1973307"/>
    <lineage>
        <taxon>Eukaryota</taxon>
        <taxon>Fungi</taxon>
        <taxon>Dikarya</taxon>
        <taxon>Basidiomycota</taxon>
        <taxon>Agaricomycotina</taxon>
        <taxon>Agaricomycetes</taxon>
        <taxon>Agaricomycetidae</taxon>
        <taxon>Agaricales</taxon>
        <taxon>Agaricineae</taxon>
        <taxon>Bolbitiaceae</taxon>
        <taxon>Cyclocybe</taxon>
    </lineage>
</organism>
<keyword evidence="2" id="KW-1185">Reference proteome</keyword>
<protein>
    <submittedName>
        <fullName evidence="1">Uncharacterized protein</fullName>
    </submittedName>
</protein>
<dbReference type="Pfam" id="PF21858">
    <property type="entry name" value="DUF6914"/>
    <property type="match status" value="1"/>
</dbReference>
<gene>
    <name evidence="1" type="ORF">AAE3_LOCUS6262</name>
</gene>
<dbReference type="OrthoDB" id="3160749at2759"/>
<dbReference type="Proteomes" id="UP000467700">
    <property type="component" value="Unassembled WGS sequence"/>
</dbReference>
<comment type="caution">
    <text evidence="1">The sequence shown here is derived from an EMBL/GenBank/DDBJ whole genome shotgun (WGS) entry which is preliminary data.</text>
</comment>
<evidence type="ECO:0000313" key="2">
    <source>
        <dbReference type="Proteomes" id="UP000467700"/>
    </source>
</evidence>
<sequence>MSPLEYLHNPSYPIVLAQYKRDGWGVGHEEHLHWALMTITDTNRLRGHCFQAVDRVYADERGKVWSLHYAKDASLERTSKCLGGIQIGSVKARKLDSLLEIIQQHSTVPKFAGWNCRDWILEVVETLACKGWIHERFAAAHEAANPQEVFLTGLRIASRATAAIQGKDFKPQVQWLEW</sequence>
<proteinExistence type="predicted"/>
<dbReference type="AlphaFoldDB" id="A0A8S0VVL7"/>